<evidence type="ECO:0000313" key="1">
    <source>
        <dbReference type="EMBL" id="CAI5442886.1"/>
    </source>
</evidence>
<organism evidence="1 2">
    <name type="scientific">Caenorhabditis angaria</name>
    <dbReference type="NCBI Taxonomy" id="860376"/>
    <lineage>
        <taxon>Eukaryota</taxon>
        <taxon>Metazoa</taxon>
        <taxon>Ecdysozoa</taxon>
        <taxon>Nematoda</taxon>
        <taxon>Chromadorea</taxon>
        <taxon>Rhabditida</taxon>
        <taxon>Rhabditina</taxon>
        <taxon>Rhabditomorpha</taxon>
        <taxon>Rhabditoidea</taxon>
        <taxon>Rhabditidae</taxon>
        <taxon>Peloderinae</taxon>
        <taxon>Caenorhabditis</taxon>
    </lineage>
</organism>
<proteinExistence type="predicted"/>
<protein>
    <submittedName>
        <fullName evidence="1">Uncharacterized protein</fullName>
    </submittedName>
</protein>
<dbReference type="Proteomes" id="UP001152747">
    <property type="component" value="Unassembled WGS sequence"/>
</dbReference>
<sequence>MASCQCQCDTYAACQAYFFNKTAMTCATYDYTKISSFVQLSVTVSPATEILSFKTNITTCSNSLASVYFSSYSGTYKYTKTGNVWKIQKV</sequence>
<dbReference type="EMBL" id="CANHGI010000002">
    <property type="protein sequence ID" value="CAI5442886.1"/>
    <property type="molecule type" value="Genomic_DNA"/>
</dbReference>
<dbReference type="AlphaFoldDB" id="A0A9P1N093"/>
<name>A0A9P1N093_9PELO</name>
<reference evidence="1" key="1">
    <citation type="submission" date="2022-11" db="EMBL/GenBank/DDBJ databases">
        <authorList>
            <person name="Kikuchi T."/>
        </authorList>
    </citation>
    <scope>NUCLEOTIDE SEQUENCE</scope>
    <source>
        <strain evidence="1">PS1010</strain>
    </source>
</reference>
<evidence type="ECO:0000313" key="2">
    <source>
        <dbReference type="Proteomes" id="UP001152747"/>
    </source>
</evidence>
<comment type="caution">
    <text evidence="1">The sequence shown here is derived from an EMBL/GenBank/DDBJ whole genome shotgun (WGS) entry which is preliminary data.</text>
</comment>
<keyword evidence="2" id="KW-1185">Reference proteome</keyword>
<gene>
    <name evidence="1" type="ORF">CAMP_LOCUS5523</name>
</gene>
<accession>A0A9P1N093</accession>